<organism evidence="1">
    <name type="scientific">marine sediment metagenome</name>
    <dbReference type="NCBI Taxonomy" id="412755"/>
    <lineage>
        <taxon>unclassified sequences</taxon>
        <taxon>metagenomes</taxon>
        <taxon>ecological metagenomes</taxon>
    </lineage>
</organism>
<dbReference type="SUPFAM" id="SSF63446">
    <property type="entry name" value="Type I dockerin domain"/>
    <property type="match status" value="1"/>
</dbReference>
<protein>
    <recommendedName>
        <fullName evidence="2">Dockerin domain-containing protein</fullName>
    </recommendedName>
</protein>
<dbReference type="GO" id="GO:0000272">
    <property type="term" value="P:polysaccharide catabolic process"/>
    <property type="evidence" value="ECO:0007669"/>
    <property type="project" value="InterPro"/>
</dbReference>
<proteinExistence type="predicted"/>
<name>X0V9F7_9ZZZZ</name>
<reference evidence="1" key="1">
    <citation type="journal article" date="2014" name="Front. Microbiol.">
        <title>High frequency of phylogenetically diverse reductive dehalogenase-homologous genes in deep subseafloor sedimentary metagenomes.</title>
        <authorList>
            <person name="Kawai M."/>
            <person name="Futagami T."/>
            <person name="Toyoda A."/>
            <person name="Takaki Y."/>
            <person name="Nishi S."/>
            <person name="Hori S."/>
            <person name="Arai W."/>
            <person name="Tsubouchi T."/>
            <person name="Morono Y."/>
            <person name="Uchiyama I."/>
            <person name="Ito T."/>
            <person name="Fujiyama A."/>
            <person name="Inagaki F."/>
            <person name="Takami H."/>
        </authorList>
    </citation>
    <scope>NUCLEOTIDE SEQUENCE</scope>
    <source>
        <strain evidence="1">Expedition CK06-06</strain>
    </source>
</reference>
<sequence length="131" mass="14567">LHNLFDTATGTNAEVLGGEVLEIAEYRGLHCPGLEDQRLVRLRKAPAHEEEATLGHRVPRLRDPEPCFAADTVCDDTINILDAQRVLNVLRSKLGECRFNPDLDIVPDGTINILDVQNVLNRFGEEAPFDP</sequence>
<dbReference type="AlphaFoldDB" id="X0V9F7"/>
<gene>
    <name evidence="1" type="ORF">S01H1_24653</name>
</gene>
<comment type="caution">
    <text evidence="1">The sequence shown here is derived from an EMBL/GenBank/DDBJ whole genome shotgun (WGS) entry which is preliminary data.</text>
</comment>
<dbReference type="Gene3D" id="1.10.1330.10">
    <property type="entry name" value="Dockerin domain"/>
    <property type="match status" value="1"/>
</dbReference>
<dbReference type="EMBL" id="BARS01014830">
    <property type="protein sequence ID" value="GAF97270.1"/>
    <property type="molecule type" value="Genomic_DNA"/>
</dbReference>
<accession>X0V9F7</accession>
<evidence type="ECO:0000313" key="1">
    <source>
        <dbReference type="EMBL" id="GAF97270.1"/>
    </source>
</evidence>
<feature type="non-terminal residue" evidence="1">
    <location>
        <position position="1"/>
    </location>
</feature>
<dbReference type="InterPro" id="IPR036439">
    <property type="entry name" value="Dockerin_dom_sf"/>
</dbReference>
<evidence type="ECO:0008006" key="2">
    <source>
        <dbReference type="Google" id="ProtNLM"/>
    </source>
</evidence>